<evidence type="ECO:0000259" key="4">
    <source>
        <dbReference type="PROSITE" id="PS50995"/>
    </source>
</evidence>
<dbReference type="Proteomes" id="UP000305654">
    <property type="component" value="Unassembled WGS sequence"/>
</dbReference>
<proteinExistence type="predicted"/>
<reference evidence="5 6" key="1">
    <citation type="submission" date="2019-05" db="EMBL/GenBank/DDBJ databases">
        <authorList>
            <person name="Pankratov T."/>
            <person name="Grouzdev D."/>
        </authorList>
    </citation>
    <scope>NUCLEOTIDE SEQUENCE [LARGE SCALE GENOMIC DNA]</scope>
    <source>
        <strain evidence="5 6">KEBCLARHB70R</strain>
    </source>
</reference>
<evidence type="ECO:0000256" key="1">
    <source>
        <dbReference type="ARBA" id="ARBA00023015"/>
    </source>
</evidence>
<dbReference type="InterPro" id="IPR036388">
    <property type="entry name" value="WH-like_DNA-bd_sf"/>
</dbReference>
<dbReference type="InterPro" id="IPR000835">
    <property type="entry name" value="HTH_MarR-typ"/>
</dbReference>
<dbReference type="InterPro" id="IPR023187">
    <property type="entry name" value="Tscrpt_reg_MarR-type_CS"/>
</dbReference>
<dbReference type="GO" id="GO:0003700">
    <property type="term" value="F:DNA-binding transcription factor activity"/>
    <property type="evidence" value="ECO:0007669"/>
    <property type="project" value="InterPro"/>
</dbReference>
<dbReference type="EMBL" id="VCDI01000002">
    <property type="protein sequence ID" value="TLU72993.1"/>
    <property type="molecule type" value="Genomic_DNA"/>
</dbReference>
<evidence type="ECO:0000256" key="2">
    <source>
        <dbReference type="ARBA" id="ARBA00023125"/>
    </source>
</evidence>
<name>A0A5R9J826_9PROT</name>
<dbReference type="GO" id="GO:0006950">
    <property type="term" value="P:response to stress"/>
    <property type="evidence" value="ECO:0007669"/>
    <property type="project" value="TreeGrafter"/>
</dbReference>
<feature type="domain" description="HTH marR-type" evidence="4">
    <location>
        <begin position="8"/>
        <end position="141"/>
    </location>
</feature>
<dbReference type="AlphaFoldDB" id="A0A5R9J826"/>
<accession>A0A5R9J826</accession>
<dbReference type="InterPro" id="IPR039422">
    <property type="entry name" value="MarR/SlyA-like"/>
</dbReference>
<keyword evidence="6" id="KW-1185">Reference proteome</keyword>
<evidence type="ECO:0000256" key="3">
    <source>
        <dbReference type="ARBA" id="ARBA00023163"/>
    </source>
</evidence>
<dbReference type="OrthoDB" id="7427954at2"/>
<gene>
    <name evidence="5" type="ORF">FE263_05965</name>
</gene>
<organism evidence="5 6">
    <name type="scientific">Lichenicoccus roseus</name>
    <dbReference type="NCBI Taxonomy" id="2683649"/>
    <lineage>
        <taxon>Bacteria</taxon>
        <taxon>Pseudomonadati</taxon>
        <taxon>Pseudomonadota</taxon>
        <taxon>Alphaproteobacteria</taxon>
        <taxon>Acetobacterales</taxon>
        <taxon>Acetobacteraceae</taxon>
        <taxon>Lichenicoccus</taxon>
    </lineage>
</organism>
<dbReference type="PROSITE" id="PS50995">
    <property type="entry name" value="HTH_MARR_2"/>
    <property type="match status" value="1"/>
</dbReference>
<dbReference type="PANTHER" id="PTHR33164">
    <property type="entry name" value="TRANSCRIPTIONAL REGULATOR, MARR FAMILY"/>
    <property type="match status" value="1"/>
</dbReference>
<evidence type="ECO:0000313" key="6">
    <source>
        <dbReference type="Proteomes" id="UP000305654"/>
    </source>
</evidence>
<keyword evidence="1" id="KW-0805">Transcription regulation</keyword>
<evidence type="ECO:0000313" key="5">
    <source>
        <dbReference type="EMBL" id="TLU72993.1"/>
    </source>
</evidence>
<dbReference type="PANTHER" id="PTHR33164:SF64">
    <property type="entry name" value="TRANSCRIPTIONAL REGULATOR SLYA"/>
    <property type="match status" value="1"/>
</dbReference>
<dbReference type="InterPro" id="IPR036390">
    <property type="entry name" value="WH_DNA-bd_sf"/>
</dbReference>
<dbReference type="SMART" id="SM00347">
    <property type="entry name" value="HTH_MARR"/>
    <property type="match status" value="1"/>
</dbReference>
<sequence>MCGDSIGMVEFGRRMSRLGAGWRREVDLELRHFGLTEATWRPILMLGQMEAPARQTDLARALDIESTSLVRLLDRLEQGGLIERVGDVLDRRSKRISVTPAGANLYRQVYAVCEAVGTRVLAAVSEDERRLCASIFDRIERAMLQRPADDAPDDRQRS</sequence>
<dbReference type="PRINTS" id="PR00598">
    <property type="entry name" value="HTHMARR"/>
</dbReference>
<dbReference type="PROSITE" id="PS01117">
    <property type="entry name" value="HTH_MARR_1"/>
    <property type="match status" value="1"/>
</dbReference>
<keyword evidence="2 5" id="KW-0238">DNA-binding</keyword>
<protein>
    <submittedName>
        <fullName evidence="5">Winged helix DNA-binding protein</fullName>
    </submittedName>
</protein>
<dbReference type="Pfam" id="PF12802">
    <property type="entry name" value="MarR_2"/>
    <property type="match status" value="1"/>
</dbReference>
<dbReference type="SUPFAM" id="SSF46785">
    <property type="entry name" value="Winged helix' DNA-binding domain"/>
    <property type="match status" value="1"/>
</dbReference>
<comment type="caution">
    <text evidence="5">The sequence shown here is derived from an EMBL/GenBank/DDBJ whole genome shotgun (WGS) entry which is preliminary data.</text>
</comment>
<dbReference type="Gene3D" id="1.10.10.10">
    <property type="entry name" value="Winged helix-like DNA-binding domain superfamily/Winged helix DNA-binding domain"/>
    <property type="match status" value="1"/>
</dbReference>
<dbReference type="GO" id="GO:0003677">
    <property type="term" value="F:DNA binding"/>
    <property type="evidence" value="ECO:0007669"/>
    <property type="project" value="UniProtKB-KW"/>
</dbReference>
<keyword evidence="3" id="KW-0804">Transcription</keyword>